<keyword evidence="1" id="KW-1133">Transmembrane helix</keyword>
<gene>
    <name evidence="2" type="primary">HaV53_ORF209</name>
</gene>
<keyword evidence="3" id="KW-1185">Reference proteome</keyword>
<evidence type="ECO:0000313" key="3">
    <source>
        <dbReference type="Proteomes" id="UP000232488"/>
    </source>
</evidence>
<keyword evidence="1" id="KW-0472">Membrane</keyword>
<evidence type="ECO:0000313" key="2">
    <source>
        <dbReference type="EMBL" id="AOM63540.1"/>
    </source>
</evidence>
<dbReference type="EMBL" id="KX008963">
    <property type="protein sequence ID" value="AOM63540.1"/>
    <property type="molecule type" value="Genomic_DNA"/>
</dbReference>
<name>A0A1C9C5H9_HAV01</name>
<reference evidence="2 3" key="1">
    <citation type="submission" date="2016-03" db="EMBL/GenBank/DDBJ databases">
        <title>Genome sequences of a Phycodnavirus, Heterosigma akashiwo virus strain 53.</title>
        <authorList>
            <person name="Ueki S."/>
            <person name="Ogura Y."/>
            <person name="Hayashi T."/>
        </authorList>
    </citation>
    <scope>NUCLEOTIDE SEQUENCE [LARGE SCALE GENOMIC DNA]</scope>
    <source>
        <strain evidence="2">HaV53</strain>
    </source>
</reference>
<dbReference type="RefSeq" id="YP_009507606.1">
    <property type="nucleotide sequence ID" value="NC_038553.1"/>
</dbReference>
<dbReference type="KEGG" id="vg:37618590"/>
<dbReference type="Proteomes" id="UP000232488">
    <property type="component" value="Segment"/>
</dbReference>
<feature type="transmembrane region" description="Helical" evidence="1">
    <location>
        <begin position="18"/>
        <end position="36"/>
    </location>
</feature>
<protein>
    <submittedName>
        <fullName evidence="2">Uncharacterized protein</fullName>
    </submittedName>
</protein>
<accession>A0A1C9C5H9</accession>
<organism evidence="2 3">
    <name type="scientific">Heterosigma akashiwo virus 01</name>
    <name type="common">HaV01</name>
    <dbReference type="NCBI Taxonomy" id="97195"/>
    <lineage>
        <taxon>Viruses</taxon>
        <taxon>Varidnaviria</taxon>
        <taxon>Bamfordvirae</taxon>
        <taxon>Nucleocytoviricota</taxon>
        <taxon>Megaviricetes</taxon>
        <taxon>Algavirales</taxon>
        <taxon>Phycodnaviridae</taxon>
        <taxon>Raphidovirus</taxon>
        <taxon>Raphidovirus japonicum</taxon>
    </lineage>
</organism>
<sequence>MNTANFYMQFYEDIDDKYYQYLFLSVLAFPILFFTLRTCFLPNKKIIDKINQCEEENVEENIIYTMEEIIDSSEEDGENTEDNNFEYQTLEKLDEILQLLKKDNDINNNDTELFEETKTDVSEKTCTTMLNPCENHMCYRVYYGRNMMNKHNEVFSKLNNNEKLYIYPYTKYSSDIGQTNITKVRNDKQVLEYINVSFNEYNNEIPSNKRSNSIIITDTFISIGKKDYGLYLITIKTLPEYVKKNKYIPPYFLMNNMNMPIGIETLFEVRKNIKIKSTNCEWFKIHMYRFSE</sequence>
<dbReference type="GeneID" id="37618590"/>
<organismHost>
    <name type="scientific">Heterosigma akashiwo</name>
    <name type="common">Chromophytic alga</name>
    <name type="synonym">Heterosigma carterae</name>
    <dbReference type="NCBI Taxonomy" id="2829"/>
</organismHost>
<evidence type="ECO:0000256" key="1">
    <source>
        <dbReference type="SAM" id="Phobius"/>
    </source>
</evidence>
<keyword evidence="1" id="KW-0812">Transmembrane</keyword>
<proteinExistence type="predicted"/>